<gene>
    <name evidence="2" type="ORF">FRY98_00060</name>
</gene>
<dbReference type="Gene3D" id="1.20.1170.10">
    <property type="match status" value="1"/>
</dbReference>
<evidence type="ECO:0000256" key="1">
    <source>
        <dbReference type="SAM" id="MobiDB-lite"/>
    </source>
</evidence>
<dbReference type="EMBL" id="VSDO01000001">
    <property type="protein sequence ID" value="TYA14122.1"/>
    <property type="molecule type" value="Genomic_DNA"/>
</dbReference>
<feature type="compositionally biased region" description="Gly residues" evidence="1">
    <location>
        <begin position="98"/>
        <end position="108"/>
    </location>
</feature>
<dbReference type="OrthoDB" id="2610541at2"/>
<protein>
    <recommendedName>
        <fullName evidence="4">DUF2642 domain-containing protein</fullName>
    </recommendedName>
</protein>
<sequence length="243" mass="26152">MRVLWGKTHVSDYGKPEHKRRILKRKPKLGIWTGKRGKVRHSLKRKFIRLKLQVGQLNGNVSELNVRVNTLQTQVSQLAAQTAAKPQPPSPPAQAPGTGAGTGAGTTTGGNAVQHTGKTNDSLTRGGGGAQDSLENANARITALHQLVDGILRQVNSQQRQIDDAFSNINALRQQVQQYTGPEEEYEGLITLLTPLLNTSITIDTAAGPIFGTLVAIGLDYIEIVEPDGSIVLIPFDQVLSVS</sequence>
<dbReference type="AlphaFoldDB" id="A0A5D0CW36"/>
<reference evidence="2 3" key="1">
    <citation type="submission" date="2019-08" db="EMBL/GenBank/DDBJ databases">
        <title>Genome sequencing of Paenibacillus faecis DSM 23593(T).</title>
        <authorList>
            <person name="Kook J.-K."/>
            <person name="Park S.-N."/>
            <person name="Lim Y.K."/>
        </authorList>
    </citation>
    <scope>NUCLEOTIDE SEQUENCE [LARGE SCALE GENOMIC DNA]</scope>
    <source>
        <strain evidence="2 3">DSM 23593</strain>
    </source>
</reference>
<feature type="compositionally biased region" description="Polar residues" evidence="1">
    <location>
        <begin position="111"/>
        <end position="123"/>
    </location>
</feature>
<name>A0A5D0CW36_9BACL</name>
<evidence type="ECO:0000313" key="2">
    <source>
        <dbReference type="EMBL" id="TYA14122.1"/>
    </source>
</evidence>
<dbReference type="Proteomes" id="UP000325218">
    <property type="component" value="Unassembled WGS sequence"/>
</dbReference>
<accession>A0A5D0CW36</accession>
<organism evidence="2 3">
    <name type="scientific">Paenibacillus faecis</name>
    <dbReference type="NCBI Taxonomy" id="862114"/>
    <lineage>
        <taxon>Bacteria</taxon>
        <taxon>Bacillati</taxon>
        <taxon>Bacillota</taxon>
        <taxon>Bacilli</taxon>
        <taxon>Bacillales</taxon>
        <taxon>Paenibacillaceae</taxon>
        <taxon>Paenibacillus</taxon>
    </lineage>
</organism>
<proteinExistence type="predicted"/>
<feature type="region of interest" description="Disordered" evidence="1">
    <location>
        <begin position="79"/>
        <end position="132"/>
    </location>
</feature>
<evidence type="ECO:0008006" key="4">
    <source>
        <dbReference type="Google" id="ProtNLM"/>
    </source>
</evidence>
<dbReference type="RefSeq" id="WP_148449552.1">
    <property type="nucleotide sequence ID" value="NZ_VSDO01000001.1"/>
</dbReference>
<comment type="caution">
    <text evidence="2">The sequence shown here is derived from an EMBL/GenBank/DDBJ whole genome shotgun (WGS) entry which is preliminary data.</text>
</comment>
<keyword evidence="3" id="KW-1185">Reference proteome</keyword>
<evidence type="ECO:0000313" key="3">
    <source>
        <dbReference type="Proteomes" id="UP000325218"/>
    </source>
</evidence>